<evidence type="ECO:0000256" key="6">
    <source>
        <dbReference type="ARBA" id="ARBA00023136"/>
    </source>
</evidence>
<keyword evidence="6" id="KW-0472">Membrane</keyword>
<proteinExistence type="predicted"/>
<dbReference type="PANTHER" id="PTHR14969">
    <property type="entry name" value="SPHINGOSINE-1-PHOSPHATE PHOSPHOHYDROLASE"/>
    <property type="match status" value="1"/>
</dbReference>
<accession>A0ABX1RMD4</accession>
<name>A0ABX1RMD4_9PSEU</name>
<dbReference type="PANTHER" id="PTHR14969:SF62">
    <property type="entry name" value="DECAPRENYLPHOSPHORYL-5-PHOSPHORIBOSE PHOSPHATASE RV3807C-RELATED"/>
    <property type="match status" value="1"/>
</dbReference>
<dbReference type="SUPFAM" id="SSF48317">
    <property type="entry name" value="Acid phosphatase/Vanadium-dependent haloperoxidase"/>
    <property type="match status" value="1"/>
</dbReference>
<evidence type="ECO:0000256" key="1">
    <source>
        <dbReference type="ARBA" id="ARBA00004651"/>
    </source>
</evidence>
<evidence type="ECO:0000313" key="8">
    <source>
        <dbReference type="EMBL" id="NMH80270.1"/>
    </source>
</evidence>
<evidence type="ECO:0000313" key="9">
    <source>
        <dbReference type="Proteomes" id="UP001296706"/>
    </source>
</evidence>
<sequence>MPPSPLDTAMKSVSTAANHSLLWFAIAALLASRRGASRKAAARGLLAIAGASGTANALLKPVLPRRRPAAAELPAYQTIDNPPTSSSFPSGHAASAAAFATAVALESPRLGLVMAPLAASVAYSRVHVGVHWGSDVLAGAAVGTGVALATRRWWPVRSTDEARARPLDTVPELPRGEGLVIVSNQRSGDQEYDPANELETALPKAVVLRADPDRDLDEQLDAAVAEREDWVRAIGVAGGDGTVAAAAAVAGRRRLPLVVVPAGTLNHFARDVGIYDMQEAVDATGAGEAVAVDLGLIDVLPDAGADPDGEQIERLRCFINTASLGSYPDLVRLREKWQPRWGKWPAFAAALVVVLHRAEPVEIRIDGRWTSVWFLFVGNGPYHPRGAVPAWRPSLDSGLLDVRWLRADVRFSRLRAIAALLLGALGHSRVYHQREVAELEVELTVPGMLATDGEVVEEAGRYRFRVAKDAIPVYRRHEDRWTGRDRPFVG</sequence>
<dbReference type="SMART" id="SM00014">
    <property type="entry name" value="acidPPc"/>
    <property type="match status" value="1"/>
</dbReference>
<organism evidence="8 9">
    <name type="scientific">Pseudonocardia xinjiangensis</name>
    <dbReference type="NCBI Taxonomy" id="75289"/>
    <lineage>
        <taxon>Bacteria</taxon>
        <taxon>Bacillati</taxon>
        <taxon>Actinomycetota</taxon>
        <taxon>Actinomycetes</taxon>
        <taxon>Pseudonocardiales</taxon>
        <taxon>Pseudonocardiaceae</taxon>
        <taxon>Pseudonocardia</taxon>
    </lineage>
</organism>
<evidence type="ECO:0000256" key="5">
    <source>
        <dbReference type="ARBA" id="ARBA00022989"/>
    </source>
</evidence>
<keyword evidence="3" id="KW-0812">Transmembrane</keyword>
<gene>
    <name evidence="8" type="ORF">HF577_24680</name>
</gene>
<dbReference type="SMART" id="SM00046">
    <property type="entry name" value="DAGKc"/>
    <property type="match status" value="1"/>
</dbReference>
<dbReference type="Pfam" id="PF00781">
    <property type="entry name" value="DAGK_cat"/>
    <property type="match status" value="1"/>
</dbReference>
<dbReference type="PROSITE" id="PS50146">
    <property type="entry name" value="DAGK"/>
    <property type="match status" value="1"/>
</dbReference>
<evidence type="ECO:0000256" key="4">
    <source>
        <dbReference type="ARBA" id="ARBA00022801"/>
    </source>
</evidence>
<dbReference type="InterPro" id="IPR001206">
    <property type="entry name" value="Diacylglycerol_kinase_cat_dom"/>
</dbReference>
<dbReference type="EMBL" id="JAAXKY010000095">
    <property type="protein sequence ID" value="NMH80270.1"/>
    <property type="molecule type" value="Genomic_DNA"/>
</dbReference>
<dbReference type="InterPro" id="IPR036938">
    <property type="entry name" value="PAP2/HPO_sf"/>
</dbReference>
<dbReference type="InterPro" id="IPR017438">
    <property type="entry name" value="ATP-NAD_kinase_N"/>
</dbReference>
<keyword evidence="9" id="KW-1185">Reference proteome</keyword>
<comment type="subcellular location">
    <subcellularLocation>
        <location evidence="1">Cell membrane</location>
        <topology evidence="1">Multi-pass membrane protein</topology>
    </subcellularLocation>
</comment>
<dbReference type="InterPro" id="IPR016064">
    <property type="entry name" value="NAD/diacylglycerol_kinase_sf"/>
</dbReference>
<evidence type="ECO:0000259" key="7">
    <source>
        <dbReference type="PROSITE" id="PS50146"/>
    </source>
</evidence>
<keyword evidence="2" id="KW-1003">Cell membrane</keyword>
<dbReference type="InterPro" id="IPR000326">
    <property type="entry name" value="PAP2/HPO"/>
</dbReference>
<dbReference type="Gene3D" id="3.40.50.10330">
    <property type="entry name" value="Probable inorganic polyphosphate/atp-NAD kinase, domain 1"/>
    <property type="match status" value="1"/>
</dbReference>
<dbReference type="Proteomes" id="UP001296706">
    <property type="component" value="Unassembled WGS sequence"/>
</dbReference>
<keyword evidence="5" id="KW-1133">Transmembrane helix</keyword>
<dbReference type="Gene3D" id="2.60.200.40">
    <property type="match status" value="1"/>
</dbReference>
<dbReference type="Gene3D" id="1.20.144.10">
    <property type="entry name" value="Phosphatidic acid phosphatase type 2/haloperoxidase"/>
    <property type="match status" value="1"/>
</dbReference>
<keyword evidence="4" id="KW-0378">Hydrolase</keyword>
<feature type="domain" description="DAGKc" evidence="7">
    <location>
        <begin position="229"/>
        <end position="301"/>
    </location>
</feature>
<dbReference type="SUPFAM" id="SSF111331">
    <property type="entry name" value="NAD kinase/diacylglycerol kinase-like"/>
    <property type="match status" value="1"/>
</dbReference>
<protein>
    <submittedName>
        <fullName evidence="8">Phosphatase PAP2 family protein</fullName>
    </submittedName>
</protein>
<reference evidence="8 9" key="1">
    <citation type="submission" date="2020-04" db="EMBL/GenBank/DDBJ databases">
        <authorList>
            <person name="Klaysubun C."/>
            <person name="Duangmal K."/>
            <person name="Lipun K."/>
        </authorList>
    </citation>
    <scope>NUCLEOTIDE SEQUENCE [LARGE SCALE GENOMIC DNA]</scope>
    <source>
        <strain evidence="8 9">JCM 11839</strain>
    </source>
</reference>
<dbReference type="Pfam" id="PF01569">
    <property type="entry name" value="PAP2"/>
    <property type="match status" value="1"/>
</dbReference>
<comment type="caution">
    <text evidence="8">The sequence shown here is derived from an EMBL/GenBank/DDBJ whole genome shotgun (WGS) entry which is preliminary data.</text>
</comment>
<evidence type="ECO:0000256" key="2">
    <source>
        <dbReference type="ARBA" id="ARBA00022475"/>
    </source>
</evidence>
<evidence type="ECO:0000256" key="3">
    <source>
        <dbReference type="ARBA" id="ARBA00022692"/>
    </source>
</evidence>